<proteinExistence type="predicted"/>
<dbReference type="EMBL" id="HACA01000013">
    <property type="protein sequence ID" value="CDW17374.1"/>
    <property type="molecule type" value="Transcribed_RNA"/>
</dbReference>
<reference evidence="1" key="1">
    <citation type="submission" date="2014-05" db="EMBL/GenBank/DDBJ databases">
        <authorList>
            <person name="Chronopoulou M."/>
        </authorList>
    </citation>
    <scope>NUCLEOTIDE SEQUENCE</scope>
    <source>
        <tissue evidence="1">Whole organism</tissue>
    </source>
</reference>
<sequence>MTENLEFAVILEISKLYYFVWDDLKPLGSMVFFCVSLLLRGD</sequence>
<name>A0A0K2SV12_LEPSM</name>
<protein>
    <submittedName>
        <fullName evidence="1">Uncharacterized protein</fullName>
    </submittedName>
</protein>
<dbReference type="AlphaFoldDB" id="A0A0K2SV12"/>
<accession>A0A0K2SV12</accession>
<evidence type="ECO:0000313" key="1">
    <source>
        <dbReference type="EMBL" id="CDW17374.1"/>
    </source>
</evidence>
<organism evidence="1">
    <name type="scientific">Lepeophtheirus salmonis</name>
    <name type="common">Salmon louse</name>
    <name type="synonym">Caligus salmonis</name>
    <dbReference type="NCBI Taxonomy" id="72036"/>
    <lineage>
        <taxon>Eukaryota</taxon>
        <taxon>Metazoa</taxon>
        <taxon>Ecdysozoa</taxon>
        <taxon>Arthropoda</taxon>
        <taxon>Crustacea</taxon>
        <taxon>Multicrustacea</taxon>
        <taxon>Hexanauplia</taxon>
        <taxon>Copepoda</taxon>
        <taxon>Siphonostomatoida</taxon>
        <taxon>Caligidae</taxon>
        <taxon>Lepeophtheirus</taxon>
    </lineage>
</organism>